<dbReference type="GO" id="GO:0006487">
    <property type="term" value="P:protein N-linked glycosylation"/>
    <property type="evidence" value="ECO:0007669"/>
    <property type="project" value="UniProtKB-UniRule"/>
</dbReference>
<dbReference type="EC" id="3.2.1.106" evidence="1"/>
<organism evidence="2 3">
    <name type="scientific">Metschnikowia pulcherrima</name>
    <dbReference type="NCBI Taxonomy" id="27326"/>
    <lineage>
        <taxon>Eukaryota</taxon>
        <taxon>Fungi</taxon>
        <taxon>Dikarya</taxon>
        <taxon>Ascomycota</taxon>
        <taxon>Saccharomycotina</taxon>
        <taxon>Pichiomycetes</taxon>
        <taxon>Metschnikowiaceae</taxon>
        <taxon>Metschnikowia</taxon>
    </lineage>
</organism>
<gene>
    <name evidence="2" type="ORF">HF325_004415</name>
</gene>
<comment type="catalytic activity">
    <reaction evidence="1">
        <text>N(4)-(alpha-D-Glc-(1-&gt;2)-alpha-D-Glc-(1-&gt;3)-alpha-D-Glc-(1-&gt;3)-alpha-D-Man-(1-&gt;2)-alpha-D-Man-(1-&gt;2)-alpha-D-Man-(1-&gt;3)-[alpha-D-Man-(1-&gt;2)-alpha-D-Man-(1-&gt;3)-[alpha-D-Man-(1-&gt;2)-alpha-D-Man-(1-&gt;6)]-alpha-D-Man-(1-&gt;6)]-beta-D-Man-(1-&gt;4)-beta-D-GlcNAc-(1-&gt;4)-beta-D-GlcNAc)-L-asparaginyl-[protein] + H2O = N(4)-(alpha-D-Glc-(1-&gt;3)-alpha-D-Glc-(1-&gt;3)-alpha-D-Man-(1-&gt;2)-alpha-D-Man-(1-&gt;2)-alpha-D-Man-(1-&gt;3)-[alpha-D-Man-(1-&gt;2)-alpha-D-Man-(1-&gt;3)-[alpha-D-Man-(1-&gt;2)-alpha-D-Man-(1-&gt;6)]-alpha-D-Man-(1-&gt;6)]-beta-D-Man-(1-&gt;4)-beta-D-GlcNAc-(1-&gt;4)-beta-D-GlcNAc)-L-asparaginyl-[protein] + beta-D-glucose</text>
        <dbReference type="Rhea" id="RHEA:55988"/>
        <dbReference type="Rhea" id="RHEA-COMP:12806"/>
        <dbReference type="Rhea" id="RHEA-COMP:14355"/>
        <dbReference type="ChEBI" id="CHEBI:15377"/>
        <dbReference type="ChEBI" id="CHEBI:15903"/>
        <dbReference type="ChEBI" id="CHEBI:59082"/>
        <dbReference type="ChEBI" id="CHEBI:132537"/>
        <dbReference type="EC" id="3.2.1.106"/>
    </reaction>
</comment>
<evidence type="ECO:0000256" key="1">
    <source>
        <dbReference type="RuleBase" id="RU369107"/>
    </source>
</evidence>
<keyword evidence="1" id="KW-0326">Glycosidase</keyword>
<comment type="pathway">
    <text evidence="1">Glycan metabolism; N-glycan degradation.</text>
</comment>
<comment type="caution">
    <text evidence="2">The sequence shown here is derived from an EMBL/GenBank/DDBJ whole genome shotgun (WGS) entry which is preliminary data.</text>
</comment>
<keyword evidence="1" id="KW-0378">Hydrolase</keyword>
<proteinExistence type="inferred from homology"/>
<dbReference type="InterPro" id="IPR008928">
    <property type="entry name" value="6-hairpin_glycosidase_sf"/>
</dbReference>
<dbReference type="Gene3D" id="1.50.10.10">
    <property type="match status" value="1"/>
</dbReference>
<keyword evidence="3" id="KW-1185">Reference proteome</keyword>
<keyword evidence="1" id="KW-0256">Endoplasmic reticulum</keyword>
<dbReference type="PANTHER" id="PTHR10412:SF10">
    <property type="entry name" value="GLYCOSYL HYDROLASE FAMILY 63 C-TERMINAL DOMAIN-CONTAINING PROTEIN"/>
    <property type="match status" value="1"/>
</dbReference>
<dbReference type="Proteomes" id="UP000649328">
    <property type="component" value="Unassembled WGS sequence"/>
</dbReference>
<comment type="function">
    <text evidence="1">Cleaves the distal alpha 1,2-linked glucose residue from the Glc(3)Man(9)GlcNAc(2) oligosaccharide precursor.</text>
</comment>
<dbReference type="SUPFAM" id="SSF48208">
    <property type="entry name" value="Six-hairpin glycosidases"/>
    <property type="match status" value="1"/>
</dbReference>
<dbReference type="PANTHER" id="PTHR10412">
    <property type="entry name" value="MANNOSYL-OLIGOSACCHARIDE GLUCOSIDASE"/>
    <property type="match status" value="1"/>
</dbReference>
<accession>A0A8H7L8G7</accession>
<dbReference type="GO" id="GO:0004573">
    <property type="term" value="F:Glc3Man9GlcNAc2 oligosaccharide glucosidase activity"/>
    <property type="evidence" value="ECO:0007669"/>
    <property type="project" value="UniProtKB-UniRule"/>
</dbReference>
<comment type="subcellular location">
    <subcellularLocation>
        <location evidence="1">Endoplasmic reticulum membrane</location>
        <topology evidence="1">Single-pass type II membrane protein</topology>
    </subcellularLocation>
</comment>
<name>A0A8H7L8G7_9ASCO</name>
<evidence type="ECO:0000313" key="2">
    <source>
        <dbReference type="EMBL" id="KAF8000626.1"/>
    </source>
</evidence>
<dbReference type="AlphaFoldDB" id="A0A8H7L8G7"/>
<dbReference type="EMBL" id="JACBPP010000006">
    <property type="protein sequence ID" value="KAF8000626.1"/>
    <property type="molecule type" value="Genomic_DNA"/>
</dbReference>
<keyword evidence="1" id="KW-0325">Glycoprotein</keyword>
<sequence>MLEQEFYELLTAEERRLYENKKRIKYHKRWGSYLSERQWATVREDYSALGSAWDDFLFDDSRYRTYRWGEDGLGGTCDTHQLAKFPYQQLVEEAGKKLRLEHEYEITDTGIFNEGRYFDVVHEVAKLDDDPEELLFRITAYNRGPEAAPLHILPHIVFRNTWAWGTEELEKGKPAMRAQNNYTIEVDHPKFGRRYMVFAPAPGVSESASDVEPQLLFTENETNAKVLYGQENNAEYVKDAFHDYVVGGKLDAVNPERQGTKATAVFSFDQDGGVPAGDYVTIRYRMSKNGGEIDEYEFDNVFGRRQDEADAFYWKVSPLPLSDELRQVQRQAFAGLLWTKQFYHFVHSYWLSGDPNTPPPPENRANGRNKEWKHLFIDDVLSLPDKWEYPFFAAWDTAFHCIPFAMIDPEFAKKQLELLLREWYMHPNGQLPAYEWNF</sequence>
<dbReference type="InterPro" id="IPR004888">
    <property type="entry name" value="Glycoside_hydrolase_63"/>
</dbReference>
<evidence type="ECO:0000313" key="3">
    <source>
        <dbReference type="Proteomes" id="UP000649328"/>
    </source>
</evidence>
<comment type="similarity">
    <text evidence="1">Belongs to the glycosyl hydrolase 63 family.</text>
</comment>
<dbReference type="GO" id="GO:0009311">
    <property type="term" value="P:oligosaccharide metabolic process"/>
    <property type="evidence" value="ECO:0007669"/>
    <property type="project" value="UniProtKB-UniRule"/>
</dbReference>
<reference evidence="2" key="1">
    <citation type="submission" date="2020-10" db="EMBL/GenBank/DDBJ databases">
        <title>The Whole-Genome Sequence of Metschnikowia persimmonesis, a Novel Endophytic Yeast Species Isolated from Medicinal Plant Diospyros kaki Thumb.</title>
        <authorList>
            <person name="Rahmat E."/>
            <person name="Kang Y."/>
        </authorList>
    </citation>
    <scope>NUCLEOTIDE SEQUENCE</scope>
    <source>
        <strain evidence="2">KIOM G15050</strain>
    </source>
</reference>
<dbReference type="GO" id="GO:0005789">
    <property type="term" value="C:endoplasmic reticulum membrane"/>
    <property type="evidence" value="ECO:0007669"/>
    <property type="project" value="UniProtKB-SubCell"/>
</dbReference>
<dbReference type="InterPro" id="IPR012341">
    <property type="entry name" value="6hp_glycosidase-like_sf"/>
</dbReference>
<dbReference type="OrthoDB" id="14419at2759"/>
<protein>
    <recommendedName>
        <fullName evidence="1">Mannosyl-oligosaccharide glucosidase</fullName>
        <ecNumber evidence="1">3.2.1.106</ecNumber>
    </recommendedName>
    <alternativeName>
        <fullName evidence="1">Glucosidase I</fullName>
    </alternativeName>
</protein>